<organism evidence="3 4">
    <name type="scientific">Camelina sativa</name>
    <name type="common">False flax</name>
    <name type="synonym">Myagrum sativum</name>
    <dbReference type="NCBI Taxonomy" id="90675"/>
    <lineage>
        <taxon>Eukaryota</taxon>
        <taxon>Viridiplantae</taxon>
        <taxon>Streptophyta</taxon>
        <taxon>Embryophyta</taxon>
        <taxon>Tracheophyta</taxon>
        <taxon>Spermatophyta</taxon>
        <taxon>Magnoliopsida</taxon>
        <taxon>eudicotyledons</taxon>
        <taxon>Gunneridae</taxon>
        <taxon>Pentapetalae</taxon>
        <taxon>rosids</taxon>
        <taxon>malvids</taxon>
        <taxon>Brassicales</taxon>
        <taxon>Brassicaceae</taxon>
        <taxon>Camelineae</taxon>
        <taxon>Camelina</taxon>
    </lineage>
</organism>
<protein>
    <submittedName>
        <fullName evidence="4">Uncharacterized protein LOC104719372</fullName>
    </submittedName>
</protein>
<evidence type="ECO:0000313" key="3">
    <source>
        <dbReference type="Proteomes" id="UP000694864"/>
    </source>
</evidence>
<feature type="region of interest" description="Disordered" evidence="1">
    <location>
        <begin position="171"/>
        <end position="246"/>
    </location>
</feature>
<reference evidence="4" key="2">
    <citation type="submission" date="2025-08" db="UniProtKB">
        <authorList>
            <consortium name="RefSeq"/>
        </authorList>
    </citation>
    <scope>IDENTIFICATION</scope>
    <source>
        <tissue evidence="4">Leaf</tissue>
    </source>
</reference>
<evidence type="ECO:0000259" key="2">
    <source>
        <dbReference type="Pfam" id="PF12776"/>
    </source>
</evidence>
<dbReference type="InterPro" id="IPR024752">
    <property type="entry name" value="Myb/SANT-like_dom"/>
</dbReference>
<feature type="domain" description="Myb/SANT-like" evidence="2">
    <location>
        <begin position="44"/>
        <end position="136"/>
    </location>
</feature>
<accession>A0ABM0U498</accession>
<dbReference type="GeneID" id="104719372"/>
<gene>
    <name evidence="4" type="primary">LOC104719372</name>
</gene>
<evidence type="ECO:0000256" key="1">
    <source>
        <dbReference type="SAM" id="MobiDB-lite"/>
    </source>
</evidence>
<keyword evidence="3" id="KW-1185">Reference proteome</keyword>
<proteinExistence type="predicted"/>
<dbReference type="PANTHER" id="PTHR47069:SF11">
    <property type="entry name" value="OS04G0275550 PROTEIN"/>
    <property type="match status" value="1"/>
</dbReference>
<name>A0ABM0U498_CAMSA</name>
<sequence>MLTCSLVDFVFDFCLSISAPPGHRTCSRQRNTMTTIHGSDNLAWSDEQTRFYLQLRIDEKLKGNIRKQNLNDAGRQSIIDKFYEAYGERHPWKKFGIKFTTCKKQYKSFRKLTHNRTGLGYHSNGSINMSDDWWNERCKEWSGARKIRNKPVANVDLMEKLFGTVHISGAEGSTAQQGEEHQDDDLGVDVESSQNPPTQDADSDDDDAESRQIPSRNIGNGPSYSNVGNGPSSSSRSRGSKKRLRSVQSEEIVAEVIRDSGQSRDKILAHWNQLIESHPEISCSQLRAMKGLHSLPGIRMWSPLYKASIQHLKQDIANRETFLFYEDDENKILYLEFATGESRDA</sequence>
<reference evidence="3" key="1">
    <citation type="journal article" date="2014" name="Nat. Commun.">
        <title>The emerging biofuel crop Camelina sativa retains a highly undifferentiated hexaploid genome structure.</title>
        <authorList>
            <person name="Kagale S."/>
            <person name="Koh C."/>
            <person name="Nixon J."/>
            <person name="Bollina V."/>
            <person name="Clarke W.E."/>
            <person name="Tuteja R."/>
            <person name="Spillane C."/>
            <person name="Robinson S.J."/>
            <person name="Links M.G."/>
            <person name="Clarke C."/>
            <person name="Higgins E.E."/>
            <person name="Huebert T."/>
            <person name="Sharpe A.G."/>
            <person name="Parkin I.A."/>
        </authorList>
    </citation>
    <scope>NUCLEOTIDE SEQUENCE [LARGE SCALE GENOMIC DNA]</scope>
    <source>
        <strain evidence="3">cv. DH55</strain>
    </source>
</reference>
<feature type="compositionally biased region" description="Low complexity" evidence="1">
    <location>
        <begin position="221"/>
        <end position="237"/>
    </location>
</feature>
<dbReference type="Pfam" id="PF12776">
    <property type="entry name" value="Myb_DNA-bind_3"/>
    <property type="match status" value="1"/>
</dbReference>
<dbReference type="PANTHER" id="PTHR47069">
    <property type="match status" value="1"/>
</dbReference>
<dbReference type="RefSeq" id="XP_010435589.1">
    <property type="nucleotide sequence ID" value="XM_010437287.1"/>
</dbReference>
<dbReference type="Proteomes" id="UP000694864">
    <property type="component" value="Chromosome 10"/>
</dbReference>
<evidence type="ECO:0000313" key="4">
    <source>
        <dbReference type="RefSeq" id="XP_010435589.1"/>
    </source>
</evidence>